<keyword evidence="1" id="KW-0805">Transcription regulation</keyword>
<dbReference type="InterPro" id="IPR009057">
    <property type="entry name" value="Homeodomain-like_sf"/>
</dbReference>
<evidence type="ECO:0000256" key="2">
    <source>
        <dbReference type="ARBA" id="ARBA00023163"/>
    </source>
</evidence>
<dbReference type="PANTHER" id="PTHR47893:SF1">
    <property type="entry name" value="REGULATORY PROTEIN PCHR"/>
    <property type="match status" value="1"/>
</dbReference>
<reference evidence="4 5" key="1">
    <citation type="submission" date="2018-03" db="EMBL/GenBank/DDBJ databases">
        <title>Genomic Encyclopedia of Type Strains, Phase III (KMG-III): the genomes of soil and plant-associated and newly described type strains.</title>
        <authorList>
            <person name="Whitman W."/>
        </authorList>
    </citation>
    <scope>NUCLEOTIDE SEQUENCE [LARGE SCALE GENOMIC DNA]</scope>
    <source>
        <strain evidence="4 5">CGMCC 1.12152</strain>
    </source>
</reference>
<accession>A0A2T0V441</accession>
<dbReference type="EMBL" id="PVTK01000004">
    <property type="protein sequence ID" value="PRY64931.1"/>
    <property type="molecule type" value="Genomic_DNA"/>
</dbReference>
<sequence length="306" mass="34025">MPTLTSLTPATLSQLGHRFGIDYLHLEAAPDAPIAQGSVSDLPLPPALHLTLSDLEVRHSYHSRSTQSVPWFVCVVMDGHIDITQGQKRLTISAGQGLCSHFTPQAPLVVEQPVQRRLRTLNIAVLATAPYTLPIANAPQLRAWTLPPALFTQLLALSEHPLDDWRQSLLWHGLALQLLGYGLPTPPPDKPTLVSDSRTRERERLAQLHDTLSRHPLADYSLKALARSAAMSPSSLRQKFRHQYGCTIFDHLRRCRLLKAYQQLEQGHSVQRVAHACGYSHATNFSTAFKRQFGMAPTAVLSRTNE</sequence>
<keyword evidence="4" id="KW-0238">DNA-binding</keyword>
<proteinExistence type="predicted"/>
<dbReference type="RefSeq" id="WP_106374764.1">
    <property type="nucleotide sequence ID" value="NZ_PVTK01000004.1"/>
</dbReference>
<keyword evidence="2" id="KW-0804">Transcription</keyword>
<gene>
    <name evidence="4" type="ORF">B0H98_104235</name>
</gene>
<dbReference type="SUPFAM" id="SSF46689">
    <property type="entry name" value="Homeodomain-like"/>
    <property type="match status" value="2"/>
</dbReference>
<dbReference type="Proteomes" id="UP000237647">
    <property type="component" value="Unassembled WGS sequence"/>
</dbReference>
<dbReference type="AlphaFoldDB" id="A0A2T0V441"/>
<dbReference type="PANTHER" id="PTHR47893">
    <property type="entry name" value="REGULATORY PROTEIN PCHR"/>
    <property type="match status" value="1"/>
</dbReference>
<evidence type="ECO:0000256" key="1">
    <source>
        <dbReference type="ARBA" id="ARBA00023015"/>
    </source>
</evidence>
<dbReference type="SMART" id="SM00342">
    <property type="entry name" value="HTH_ARAC"/>
    <property type="match status" value="1"/>
</dbReference>
<dbReference type="InterPro" id="IPR053142">
    <property type="entry name" value="PchR_regulatory_protein"/>
</dbReference>
<feature type="domain" description="HTH araC/xylS-type" evidence="3">
    <location>
        <begin position="202"/>
        <end position="303"/>
    </location>
</feature>
<evidence type="ECO:0000259" key="3">
    <source>
        <dbReference type="PROSITE" id="PS01124"/>
    </source>
</evidence>
<protein>
    <submittedName>
        <fullName evidence="4">AraC-like DNA-binding protein</fullName>
    </submittedName>
</protein>
<dbReference type="Pfam" id="PF12833">
    <property type="entry name" value="HTH_18"/>
    <property type="match status" value="1"/>
</dbReference>
<evidence type="ECO:0000313" key="4">
    <source>
        <dbReference type="EMBL" id="PRY64931.1"/>
    </source>
</evidence>
<evidence type="ECO:0000313" key="5">
    <source>
        <dbReference type="Proteomes" id="UP000237647"/>
    </source>
</evidence>
<comment type="caution">
    <text evidence="4">The sequence shown here is derived from an EMBL/GenBank/DDBJ whole genome shotgun (WGS) entry which is preliminary data.</text>
</comment>
<dbReference type="InterPro" id="IPR018060">
    <property type="entry name" value="HTH_AraC"/>
</dbReference>
<dbReference type="Gene3D" id="1.10.10.60">
    <property type="entry name" value="Homeodomain-like"/>
    <property type="match status" value="1"/>
</dbReference>
<dbReference type="OrthoDB" id="6670788at2"/>
<name>A0A2T0V441_9GAMM</name>
<organism evidence="4 5">
    <name type="scientific">Vreelandella songnenensis</name>
    <dbReference type="NCBI Taxonomy" id="1176243"/>
    <lineage>
        <taxon>Bacteria</taxon>
        <taxon>Pseudomonadati</taxon>
        <taxon>Pseudomonadota</taxon>
        <taxon>Gammaproteobacteria</taxon>
        <taxon>Oceanospirillales</taxon>
        <taxon>Halomonadaceae</taxon>
        <taxon>Vreelandella</taxon>
    </lineage>
</organism>
<dbReference type="PROSITE" id="PS01124">
    <property type="entry name" value="HTH_ARAC_FAMILY_2"/>
    <property type="match status" value="1"/>
</dbReference>
<dbReference type="GO" id="GO:0003700">
    <property type="term" value="F:DNA-binding transcription factor activity"/>
    <property type="evidence" value="ECO:0007669"/>
    <property type="project" value="InterPro"/>
</dbReference>
<keyword evidence="5" id="KW-1185">Reference proteome</keyword>
<dbReference type="GO" id="GO:0043565">
    <property type="term" value="F:sequence-specific DNA binding"/>
    <property type="evidence" value="ECO:0007669"/>
    <property type="project" value="InterPro"/>
</dbReference>